<dbReference type="Gene3D" id="3.40.50.1820">
    <property type="entry name" value="alpha/beta hydrolase"/>
    <property type="match status" value="1"/>
</dbReference>
<dbReference type="PANTHER" id="PTHR10655:SF17">
    <property type="entry name" value="LYSOPHOSPHOLIPASE-LIKE PROTEIN 1"/>
    <property type="match status" value="1"/>
</dbReference>
<dbReference type="STRING" id="1628148.BI198_00870"/>
<dbReference type="InterPro" id="IPR050565">
    <property type="entry name" value="LYPA1-2/EST-like"/>
</dbReference>
<gene>
    <name evidence="4" type="ORF">BI198_00870</name>
</gene>
<dbReference type="SUPFAM" id="SSF53474">
    <property type="entry name" value="alpha/beta-Hydrolases"/>
    <property type="match status" value="1"/>
</dbReference>
<evidence type="ECO:0000256" key="2">
    <source>
        <dbReference type="ARBA" id="ARBA00022801"/>
    </source>
</evidence>
<dbReference type="RefSeq" id="WP_070047840.1">
    <property type="nucleotide sequence ID" value="NZ_CBCSDO010000011.1"/>
</dbReference>
<evidence type="ECO:0000313" key="4">
    <source>
        <dbReference type="EMBL" id="OEY68273.1"/>
    </source>
</evidence>
<dbReference type="Proteomes" id="UP000242258">
    <property type="component" value="Unassembled WGS sequence"/>
</dbReference>
<proteinExistence type="inferred from homology"/>
<comment type="caution">
    <text evidence="4">The sequence shown here is derived from an EMBL/GenBank/DDBJ whole genome shotgun (WGS) entry which is preliminary data.</text>
</comment>
<dbReference type="GO" id="GO:0016787">
    <property type="term" value="F:hydrolase activity"/>
    <property type="evidence" value="ECO:0007669"/>
    <property type="project" value="UniProtKB-KW"/>
</dbReference>
<dbReference type="PANTHER" id="PTHR10655">
    <property type="entry name" value="LYSOPHOSPHOLIPASE-RELATED"/>
    <property type="match status" value="1"/>
</dbReference>
<dbReference type="EMBL" id="MKEK01000001">
    <property type="protein sequence ID" value="OEY68273.1"/>
    <property type="molecule type" value="Genomic_DNA"/>
</dbReference>
<reference evidence="5" key="1">
    <citation type="submission" date="2016-09" db="EMBL/GenBank/DDBJ databases">
        <authorList>
            <person name="Wan X."/>
            <person name="Hou S."/>
        </authorList>
    </citation>
    <scope>NUCLEOTIDE SEQUENCE [LARGE SCALE GENOMIC DNA]</scope>
    <source>
        <strain evidence="5">KH87</strain>
    </source>
</reference>
<dbReference type="AlphaFoldDB" id="A0A1E7Q2I8"/>
<name>A0A1E7Q2I8_9GAMM</name>
<organism evidence="4 5">
    <name type="scientific">Rheinheimera salexigens</name>
    <dbReference type="NCBI Taxonomy" id="1628148"/>
    <lineage>
        <taxon>Bacteria</taxon>
        <taxon>Pseudomonadati</taxon>
        <taxon>Pseudomonadota</taxon>
        <taxon>Gammaproteobacteria</taxon>
        <taxon>Chromatiales</taxon>
        <taxon>Chromatiaceae</taxon>
        <taxon>Rheinheimera</taxon>
    </lineage>
</organism>
<comment type="similarity">
    <text evidence="1">Belongs to the AB hydrolase superfamily. AB hydrolase 2 family.</text>
</comment>
<evidence type="ECO:0000256" key="1">
    <source>
        <dbReference type="ARBA" id="ARBA00006499"/>
    </source>
</evidence>
<protein>
    <submittedName>
        <fullName evidence="4">Carboxylesterase</fullName>
    </submittedName>
</protein>
<dbReference type="InterPro" id="IPR003140">
    <property type="entry name" value="PLipase/COase/thioEstase"/>
</dbReference>
<evidence type="ECO:0000313" key="5">
    <source>
        <dbReference type="Proteomes" id="UP000242258"/>
    </source>
</evidence>
<sequence>MALLPFVDVAAQGETRAVVVWLHGLGDSGHGFAPIVPELNIPADAGIRFIFPHAPEQAITVNGGMRMRAWYDIKTMDLSHRADEAGVRQSATAVTALLDSLIAQGISSERIILAGFSQGGVIALHLLPRLPYKLAGVLALSTYMCAAEKLAAEANTINKSTAVFFGHGAQDPVVPMAAGQQAFYDLKKLGFNVSWQDYKMQHSVCAQEVAAISAFIQRQLQRQQKTEVES</sequence>
<feature type="domain" description="Phospholipase/carboxylesterase/thioesterase" evidence="3">
    <location>
        <begin position="10"/>
        <end position="218"/>
    </location>
</feature>
<dbReference type="InterPro" id="IPR029058">
    <property type="entry name" value="AB_hydrolase_fold"/>
</dbReference>
<dbReference type="OrthoDB" id="9801763at2"/>
<evidence type="ECO:0000259" key="3">
    <source>
        <dbReference type="Pfam" id="PF02230"/>
    </source>
</evidence>
<accession>A0A1E7Q2I8</accession>
<dbReference type="Pfam" id="PF02230">
    <property type="entry name" value="Abhydrolase_2"/>
    <property type="match status" value="1"/>
</dbReference>
<keyword evidence="5" id="KW-1185">Reference proteome</keyword>
<keyword evidence="2" id="KW-0378">Hydrolase</keyword>